<feature type="compositionally biased region" description="Low complexity" evidence="1">
    <location>
        <begin position="270"/>
        <end position="281"/>
    </location>
</feature>
<dbReference type="EMBL" id="LR134479">
    <property type="protein sequence ID" value="VEI23196.1"/>
    <property type="molecule type" value="Genomic_DNA"/>
</dbReference>
<evidence type="ECO:0000313" key="4">
    <source>
        <dbReference type="EMBL" id="VEI23196.1"/>
    </source>
</evidence>
<evidence type="ECO:0000313" key="5">
    <source>
        <dbReference type="Proteomes" id="UP000282386"/>
    </source>
</evidence>
<protein>
    <recommendedName>
        <fullName evidence="3">DUF6318 domain-containing protein</fullName>
    </recommendedName>
</protein>
<proteinExistence type="predicted"/>
<feature type="domain" description="DUF6318" evidence="3">
    <location>
        <begin position="95"/>
        <end position="248"/>
    </location>
</feature>
<sequence length="281" mass="30538">MSYQPTQRIASRRNVLAGLGILGVSALAGCSSVTVAATSPSPRDENSSDSSEASPSSSSSSPSETSASPSPTSESTEDFAKYIKTMEPKFEDSPNYKPATKDTPPQNPPKPVLDPKYKEKTLEGAYQAALFAVATIDYMSDGGDESIYDQVIVSEDKKMQETKASNTMRRDPTRWAVGYKNTYDVHKMVVLLEDTPPAVLFHCISKTPDFTVISKKDGETKEQKVAAKERSVRLVMVYLDGNWRLISNSYCQEKYPKIYAQGASGEKNSPESASTSSSGPV</sequence>
<feature type="region of interest" description="Disordered" evidence="1">
    <location>
        <begin position="35"/>
        <end position="114"/>
    </location>
</feature>
<reference evidence="4 5" key="1">
    <citation type="submission" date="2018-12" db="EMBL/GenBank/DDBJ databases">
        <authorList>
            <consortium name="Pathogen Informatics"/>
        </authorList>
    </citation>
    <scope>NUCLEOTIDE SEQUENCE [LARGE SCALE GENOMIC DNA]</scope>
    <source>
        <strain evidence="4 5">NCTC10207</strain>
    </source>
</reference>
<evidence type="ECO:0000259" key="3">
    <source>
        <dbReference type="Pfam" id="PF19843"/>
    </source>
</evidence>
<evidence type="ECO:0000256" key="1">
    <source>
        <dbReference type="SAM" id="MobiDB-lite"/>
    </source>
</evidence>
<feature type="compositionally biased region" description="Basic and acidic residues" evidence="1">
    <location>
        <begin position="78"/>
        <end position="94"/>
    </location>
</feature>
<dbReference type="AlphaFoldDB" id="A0A7Z9A478"/>
<keyword evidence="2" id="KW-0732">Signal</keyword>
<feature type="chain" id="PRO_5031403833" description="DUF6318 domain-containing protein" evidence="2">
    <location>
        <begin position="37"/>
        <end position="281"/>
    </location>
</feature>
<dbReference type="PROSITE" id="PS51318">
    <property type="entry name" value="TAT"/>
    <property type="match status" value="1"/>
</dbReference>
<name>A0A7Z9A478_9MICC</name>
<dbReference type="InterPro" id="IPR046281">
    <property type="entry name" value="DUF6318"/>
</dbReference>
<feature type="compositionally biased region" description="Low complexity" evidence="1">
    <location>
        <begin position="48"/>
        <end position="74"/>
    </location>
</feature>
<accession>A0A7Z9A478</accession>
<feature type="signal peptide" evidence="2">
    <location>
        <begin position="1"/>
        <end position="36"/>
    </location>
</feature>
<feature type="region of interest" description="Disordered" evidence="1">
    <location>
        <begin position="261"/>
        <end position="281"/>
    </location>
</feature>
<dbReference type="Proteomes" id="UP000282386">
    <property type="component" value="Chromosome"/>
</dbReference>
<dbReference type="InterPro" id="IPR006311">
    <property type="entry name" value="TAT_signal"/>
</dbReference>
<organism evidence="4 5">
    <name type="scientific">Rothia aeria</name>
    <dbReference type="NCBI Taxonomy" id="172042"/>
    <lineage>
        <taxon>Bacteria</taxon>
        <taxon>Bacillati</taxon>
        <taxon>Actinomycetota</taxon>
        <taxon>Actinomycetes</taxon>
        <taxon>Micrococcales</taxon>
        <taxon>Micrococcaceae</taxon>
        <taxon>Rothia</taxon>
    </lineage>
</organism>
<dbReference type="Pfam" id="PF19843">
    <property type="entry name" value="DUF6318"/>
    <property type="match status" value="1"/>
</dbReference>
<gene>
    <name evidence="4" type="ORF">NCTC10207_01294</name>
</gene>
<evidence type="ECO:0000256" key="2">
    <source>
        <dbReference type="SAM" id="SignalP"/>
    </source>
</evidence>